<accession>A0AAU9EK57</accession>
<keyword evidence="2" id="KW-0808">Transferase</keyword>
<gene>
    <name evidence="2" type="ORF">FAK_14320</name>
</gene>
<keyword evidence="3" id="KW-1185">Reference proteome</keyword>
<dbReference type="InterPro" id="IPR050256">
    <property type="entry name" value="Glycosyltransferase_2"/>
</dbReference>
<organism evidence="2 3">
    <name type="scientific">Desulfoferula mesophila</name>
    <dbReference type="NCBI Taxonomy" id="3058419"/>
    <lineage>
        <taxon>Bacteria</taxon>
        <taxon>Pseudomonadati</taxon>
        <taxon>Thermodesulfobacteriota</taxon>
        <taxon>Desulfarculia</taxon>
        <taxon>Desulfarculales</taxon>
        <taxon>Desulfarculaceae</taxon>
        <taxon>Desulfoferula</taxon>
    </lineage>
</organism>
<protein>
    <submittedName>
        <fullName evidence="2">Glycosyl transferase family 2</fullName>
    </submittedName>
</protein>
<dbReference type="PANTHER" id="PTHR48090:SF7">
    <property type="entry name" value="RFBJ PROTEIN"/>
    <property type="match status" value="1"/>
</dbReference>
<evidence type="ECO:0000259" key="1">
    <source>
        <dbReference type="Pfam" id="PF00535"/>
    </source>
</evidence>
<sequence>MSPSEPQITVAMISMNEERAVGKVIADIKAAAPQAHILLVDSSKDRTPEIAAAAGAEVLRQFPPKGYGPAMMRALTSAPGQVVVTLDCDDTYPTDRIMQMADYVLSGQADVVDASRLEKKPASMPWINYLANWGFAWLASVLFLRRITDLHSGMRAYRTSLFDEMAFEANGSALPVELLLKPMAHGKKLQTIFIPYDERTGESTLDPLKSAWWTLKRILKVRFGS</sequence>
<dbReference type="PANTHER" id="PTHR48090">
    <property type="entry name" value="UNDECAPRENYL-PHOSPHATE 4-DEOXY-4-FORMAMIDO-L-ARABINOSE TRANSFERASE-RELATED"/>
    <property type="match status" value="1"/>
</dbReference>
<feature type="domain" description="Glycosyltransferase 2-like" evidence="1">
    <location>
        <begin position="9"/>
        <end position="164"/>
    </location>
</feature>
<dbReference type="InterPro" id="IPR029044">
    <property type="entry name" value="Nucleotide-diphossugar_trans"/>
</dbReference>
<reference evidence="3" key="1">
    <citation type="journal article" date="2023" name="Arch. Microbiol.">
        <title>Desulfoferula mesophilus gen. nov. sp. nov., a mesophilic sulfate-reducing bacterium isolated from a brackish lake sediment.</title>
        <authorList>
            <person name="Watanabe T."/>
            <person name="Yabe T."/>
            <person name="Tsuji J.M."/>
            <person name="Fukui M."/>
        </authorList>
    </citation>
    <scope>NUCLEOTIDE SEQUENCE [LARGE SCALE GENOMIC DNA]</scope>
    <source>
        <strain evidence="3">12FAK</strain>
    </source>
</reference>
<dbReference type="InterPro" id="IPR001173">
    <property type="entry name" value="Glyco_trans_2-like"/>
</dbReference>
<name>A0AAU9EK57_9BACT</name>
<proteinExistence type="predicted"/>
<dbReference type="SUPFAM" id="SSF53448">
    <property type="entry name" value="Nucleotide-diphospho-sugar transferases"/>
    <property type="match status" value="1"/>
</dbReference>
<evidence type="ECO:0000313" key="3">
    <source>
        <dbReference type="Proteomes" id="UP001366166"/>
    </source>
</evidence>
<dbReference type="RefSeq" id="WP_338606081.1">
    <property type="nucleotide sequence ID" value="NZ_AP028679.1"/>
</dbReference>
<dbReference type="AlphaFoldDB" id="A0AAU9EK57"/>
<dbReference type="Gene3D" id="3.90.550.10">
    <property type="entry name" value="Spore Coat Polysaccharide Biosynthesis Protein SpsA, Chain A"/>
    <property type="match status" value="1"/>
</dbReference>
<dbReference type="Proteomes" id="UP001366166">
    <property type="component" value="Chromosome"/>
</dbReference>
<evidence type="ECO:0000313" key="2">
    <source>
        <dbReference type="EMBL" id="BEQ14366.1"/>
    </source>
</evidence>
<dbReference type="CDD" id="cd04179">
    <property type="entry name" value="DPM_DPG-synthase_like"/>
    <property type="match status" value="1"/>
</dbReference>
<dbReference type="KEGG" id="dmp:FAK_14320"/>
<dbReference type="Pfam" id="PF00535">
    <property type="entry name" value="Glycos_transf_2"/>
    <property type="match status" value="1"/>
</dbReference>
<dbReference type="GO" id="GO:0016740">
    <property type="term" value="F:transferase activity"/>
    <property type="evidence" value="ECO:0007669"/>
    <property type="project" value="UniProtKB-KW"/>
</dbReference>
<dbReference type="EMBL" id="AP028679">
    <property type="protein sequence ID" value="BEQ14366.1"/>
    <property type="molecule type" value="Genomic_DNA"/>
</dbReference>